<dbReference type="EMBL" id="JACHFJ010000019">
    <property type="protein sequence ID" value="MBB5374498.1"/>
    <property type="molecule type" value="Genomic_DNA"/>
</dbReference>
<organism evidence="1 2">
    <name type="scientific">Acidocella aromatica</name>
    <dbReference type="NCBI Taxonomy" id="1303579"/>
    <lineage>
        <taxon>Bacteria</taxon>
        <taxon>Pseudomonadati</taxon>
        <taxon>Pseudomonadota</taxon>
        <taxon>Alphaproteobacteria</taxon>
        <taxon>Acetobacterales</taxon>
        <taxon>Acidocellaceae</taxon>
        <taxon>Acidocella</taxon>
    </lineage>
</organism>
<protein>
    <submittedName>
        <fullName evidence="1">Uncharacterized protein</fullName>
    </submittedName>
</protein>
<proteinExistence type="predicted"/>
<name>A0A840VF85_9PROT</name>
<dbReference type="Proteomes" id="UP000553706">
    <property type="component" value="Unassembled WGS sequence"/>
</dbReference>
<reference evidence="1 2" key="1">
    <citation type="submission" date="2020-08" db="EMBL/GenBank/DDBJ databases">
        <title>Genomic Encyclopedia of Type Strains, Phase IV (KMG-IV): sequencing the most valuable type-strain genomes for metagenomic binning, comparative biology and taxonomic classification.</title>
        <authorList>
            <person name="Goeker M."/>
        </authorList>
    </citation>
    <scope>NUCLEOTIDE SEQUENCE [LARGE SCALE GENOMIC DNA]</scope>
    <source>
        <strain evidence="1 2">DSM 27026</strain>
    </source>
</reference>
<comment type="caution">
    <text evidence="1">The sequence shown here is derived from an EMBL/GenBank/DDBJ whole genome shotgun (WGS) entry which is preliminary data.</text>
</comment>
<accession>A0A840VF85</accession>
<evidence type="ECO:0000313" key="1">
    <source>
        <dbReference type="EMBL" id="MBB5374498.1"/>
    </source>
</evidence>
<dbReference type="AlphaFoldDB" id="A0A840VF85"/>
<keyword evidence="2" id="KW-1185">Reference proteome</keyword>
<dbReference type="RefSeq" id="WP_183267512.1">
    <property type="nucleotide sequence ID" value="NZ_JACHFJ010000019.1"/>
</dbReference>
<gene>
    <name evidence="1" type="ORF">HNP71_002772</name>
</gene>
<sequence length="84" mass="8667">MSLLLFVQSGDRISVAATIYTVLTDPLRLASPPATPVPLSEDDTPLTADVTVSIAGTPAASGFTLRFTAPRGVTITRIPGSAIQ</sequence>
<evidence type="ECO:0000313" key="2">
    <source>
        <dbReference type="Proteomes" id="UP000553706"/>
    </source>
</evidence>